<dbReference type="PROSITE" id="PS50943">
    <property type="entry name" value="HTH_CROC1"/>
    <property type="match status" value="1"/>
</dbReference>
<reference evidence="2" key="1">
    <citation type="submission" date="2010-04" db="EMBL/GenBank/DDBJ databases">
        <title>Complete sequence of Methanocaldococcus infernus ME.</title>
        <authorList>
            <consortium name="US DOE Joint Genome Institute"/>
            <person name="Lucas S."/>
            <person name="Copeland A."/>
            <person name="Lapidus A."/>
            <person name="Cheng J.-F."/>
            <person name="Bruce D."/>
            <person name="Goodwin L."/>
            <person name="Pitluck S."/>
            <person name="Munk A.C."/>
            <person name="Detter J.C."/>
            <person name="Han C."/>
            <person name="Tapia R."/>
            <person name="Land M."/>
            <person name="Hauser L."/>
            <person name="Kyrpides N."/>
            <person name="Mikhailova N."/>
            <person name="Sieprawska-Lupa M."/>
            <person name="Whitman W.B."/>
            <person name="Woyke T."/>
        </authorList>
    </citation>
    <scope>NUCLEOTIDE SEQUENCE [LARGE SCALE GENOMIC DNA]</scope>
    <source>
        <strain evidence="2">ME</strain>
    </source>
</reference>
<dbReference type="SMART" id="SM00530">
    <property type="entry name" value="HTH_XRE"/>
    <property type="match status" value="1"/>
</dbReference>
<dbReference type="eggNOG" id="arCOG04375">
    <property type="taxonomic scope" value="Archaea"/>
</dbReference>
<dbReference type="AlphaFoldDB" id="D5VSJ0"/>
<gene>
    <name evidence="2" type="ordered locus">Metin_0879</name>
</gene>
<dbReference type="KEGG" id="mif:Metin_0879"/>
<proteinExistence type="predicted"/>
<dbReference type="PIRSF" id="PIRSF005978">
    <property type="entry name" value="HTH_MJ0621_prd"/>
    <property type="match status" value="1"/>
</dbReference>
<dbReference type="InterPro" id="IPR016472">
    <property type="entry name" value="Tscrpt_reg_MJ0621_prd"/>
</dbReference>
<dbReference type="SUPFAM" id="SSF47413">
    <property type="entry name" value="lambda repressor-like DNA-binding domains"/>
    <property type="match status" value="1"/>
</dbReference>
<evidence type="ECO:0000313" key="2">
    <source>
        <dbReference type="EMBL" id="ADG13543.1"/>
    </source>
</evidence>
<feature type="domain" description="HTH cro/C1-type" evidence="1">
    <location>
        <begin position="21"/>
        <end position="73"/>
    </location>
</feature>
<dbReference type="OrthoDB" id="350214at2157"/>
<name>D5VSJ0_METIM</name>
<dbReference type="HOGENOM" id="CLU_129113_0_0_2"/>
<evidence type="ECO:0000313" key="3">
    <source>
        <dbReference type="Proteomes" id="UP000002061"/>
    </source>
</evidence>
<dbReference type="InterPro" id="IPR010982">
    <property type="entry name" value="Lambda_DNA-bd_dom_sf"/>
</dbReference>
<dbReference type="InterPro" id="IPR001387">
    <property type="entry name" value="Cro/C1-type_HTH"/>
</dbReference>
<dbReference type="Proteomes" id="UP000002061">
    <property type="component" value="Chromosome"/>
</dbReference>
<dbReference type="GO" id="GO:0003677">
    <property type="term" value="F:DNA binding"/>
    <property type="evidence" value="ECO:0007669"/>
    <property type="project" value="InterPro"/>
</dbReference>
<organism evidence="2 3">
    <name type="scientific">Methanocaldococcus infernus (strain DSM 11812 / JCM 15783 / ME)</name>
    <dbReference type="NCBI Taxonomy" id="573063"/>
    <lineage>
        <taxon>Archaea</taxon>
        <taxon>Methanobacteriati</taxon>
        <taxon>Methanobacteriota</taxon>
        <taxon>Methanomada group</taxon>
        <taxon>Methanococci</taxon>
        <taxon>Methanococcales</taxon>
        <taxon>Methanocaldococcaceae</taxon>
        <taxon>Methanocaldococcus</taxon>
    </lineage>
</organism>
<dbReference type="STRING" id="573063.Metin_0879"/>
<accession>D5VSJ0</accession>
<protein>
    <submittedName>
        <fullName evidence="2">Transcriptional regulator, XRE family</fullName>
    </submittedName>
</protein>
<dbReference type="EMBL" id="CP002009">
    <property type="protein sequence ID" value="ADG13543.1"/>
    <property type="molecule type" value="Genomic_DNA"/>
</dbReference>
<dbReference type="GeneID" id="9131893"/>
<dbReference type="Pfam" id="PF01381">
    <property type="entry name" value="HTH_3"/>
    <property type="match status" value="1"/>
</dbReference>
<dbReference type="CDD" id="cd00093">
    <property type="entry name" value="HTH_XRE"/>
    <property type="match status" value="1"/>
</dbReference>
<sequence>MKTHEKLLLSLSSLRSFSLELKRAMQEFNLSLKELSELSGIPYSTLHKIIKGRDFRVSTLIKIVNTFKKLETVEEPFIAVIAARPVLNKITPRKLTINGEEFLIKEYPANTLEECIISAIKAEKEGAKGIVCAPIVSSTIEKVVSLPVAVVIPEEKAFLTALEILAKKIKEV</sequence>
<keyword evidence="3" id="KW-1185">Reference proteome</keyword>
<evidence type="ECO:0000259" key="1">
    <source>
        <dbReference type="PROSITE" id="PS50943"/>
    </source>
</evidence>
<dbReference type="Gene3D" id="1.10.260.40">
    <property type="entry name" value="lambda repressor-like DNA-binding domains"/>
    <property type="match status" value="1"/>
</dbReference>
<dbReference type="RefSeq" id="WP_013100289.1">
    <property type="nucleotide sequence ID" value="NC_014122.1"/>
</dbReference>